<gene>
    <name evidence="1" type="ORF">MU0053_001684</name>
</gene>
<dbReference type="Proteomes" id="UP001190465">
    <property type="component" value="Chromosome"/>
</dbReference>
<dbReference type="EMBL" id="OY726397">
    <property type="protein sequence ID" value="CAJ1500488.1"/>
    <property type="molecule type" value="Genomic_DNA"/>
</dbReference>
<proteinExistence type="predicted"/>
<organism evidence="1 2">
    <name type="scientific">[Mycobacterium] burgundiense</name>
    <dbReference type="NCBI Taxonomy" id="3064286"/>
    <lineage>
        <taxon>Bacteria</taxon>
        <taxon>Bacillati</taxon>
        <taxon>Actinomycetota</taxon>
        <taxon>Actinomycetes</taxon>
        <taxon>Mycobacteriales</taxon>
        <taxon>Mycobacteriaceae</taxon>
        <taxon>Mycolicibacterium</taxon>
    </lineage>
</organism>
<protein>
    <submittedName>
        <fullName evidence="1">Uncharacterized protein</fullName>
    </submittedName>
</protein>
<keyword evidence="2" id="KW-1185">Reference proteome</keyword>
<reference evidence="1 2" key="1">
    <citation type="submission" date="2023-08" db="EMBL/GenBank/DDBJ databases">
        <authorList>
            <person name="Folkvardsen B D."/>
            <person name="Norman A."/>
        </authorList>
    </citation>
    <scope>NUCLEOTIDE SEQUENCE [LARGE SCALE GENOMIC DNA]</scope>
    <source>
        <strain evidence="1 2">Mu0053</strain>
    </source>
</reference>
<evidence type="ECO:0000313" key="1">
    <source>
        <dbReference type="EMBL" id="CAJ1500488.1"/>
    </source>
</evidence>
<name>A0ABN9N8J9_9MYCO</name>
<accession>A0ABN9N8J9</accession>
<sequence>MDSLRAAVLTARQASCEPLRSDPFVEQAAEIVNRSTDKWLDHLGRAVPVPDPLPILQDLGYGGGSAVQFEGAGVTDAESIAGLLIVAYDTLPDCSYTDYGVSVIQNQRTGHYLTAVVLAGA</sequence>
<evidence type="ECO:0000313" key="2">
    <source>
        <dbReference type="Proteomes" id="UP001190465"/>
    </source>
</evidence>
<dbReference type="RefSeq" id="WP_308481898.1">
    <property type="nucleotide sequence ID" value="NZ_OY726397.1"/>
</dbReference>